<dbReference type="GeneID" id="113520848"/>
<evidence type="ECO:0000256" key="2">
    <source>
        <dbReference type="SAM" id="SignalP"/>
    </source>
</evidence>
<dbReference type="KEGG" id="gmw:113520848"/>
<accession>A0A6J3C0S1</accession>
<evidence type="ECO:0000256" key="1">
    <source>
        <dbReference type="SAM" id="MobiDB-lite"/>
    </source>
</evidence>
<feature type="compositionally biased region" description="Polar residues" evidence="1">
    <location>
        <begin position="384"/>
        <end position="435"/>
    </location>
</feature>
<organism evidence="3 4">
    <name type="scientific">Galleria mellonella</name>
    <name type="common">Greater wax moth</name>
    <dbReference type="NCBI Taxonomy" id="7137"/>
    <lineage>
        <taxon>Eukaryota</taxon>
        <taxon>Metazoa</taxon>
        <taxon>Ecdysozoa</taxon>
        <taxon>Arthropoda</taxon>
        <taxon>Hexapoda</taxon>
        <taxon>Insecta</taxon>
        <taxon>Pterygota</taxon>
        <taxon>Neoptera</taxon>
        <taxon>Endopterygota</taxon>
        <taxon>Lepidoptera</taxon>
        <taxon>Glossata</taxon>
        <taxon>Ditrysia</taxon>
        <taxon>Pyraloidea</taxon>
        <taxon>Pyralidae</taxon>
        <taxon>Galleriinae</taxon>
        <taxon>Galleria</taxon>
    </lineage>
</organism>
<name>A0A6J3C0S1_GALME</name>
<feature type="chain" id="PRO_5026879410" evidence="2">
    <location>
        <begin position="22"/>
        <end position="456"/>
    </location>
</feature>
<evidence type="ECO:0000313" key="3">
    <source>
        <dbReference type="Proteomes" id="UP001652740"/>
    </source>
</evidence>
<feature type="compositionally biased region" description="Basic and acidic residues" evidence="1">
    <location>
        <begin position="118"/>
        <end position="134"/>
    </location>
</feature>
<feature type="region of interest" description="Disordered" evidence="1">
    <location>
        <begin position="376"/>
        <end position="456"/>
    </location>
</feature>
<sequence length="456" mass="53448">MERQYILVLLAFLNFQSSINAADTVLSAVLTPDEKLLSRQSRSYYDPRYGVGRPYDLGRLYDPRPYDRYYEYGRLEYDRPRCGRCDDRYDDRDDDNDRRRDRYDDDRRVNHRPTYGNRYDDRNKNDDDDRRYNSDRNNGNKNGTDDDNDSDKKRPYDDKDSRPSGSKRGDRHRDRNRYDDRDRYRPDYYDRFLRDPSRERPYYDDPYRERRPIYDRDYDGYLGRYDGYANRYDGIAYPSYRRPVYEGYDRAYDDGYGGYGPGVGRGPHDSFRPWDETYRGQAGWDAGGRGYYFASGRPDAAPAPAWDRPGYTRPQESGWQNVGYGGGGYRDPLEYRGSIGYGQDGGYRQDFNTGYGQASGWQNVGERRPYRDQSGVAHLDDRNTYNQPSRDTQSTGYGQSNNRQPTNYGQNTYQSSNIATGYGQTSSTTPSTSYLFQREDERVTTKSTDETTKAPS</sequence>
<dbReference type="AlphaFoldDB" id="A0A6J3C0S1"/>
<feature type="compositionally biased region" description="Basic and acidic residues" evidence="1">
    <location>
        <begin position="83"/>
        <end position="108"/>
    </location>
</feature>
<dbReference type="Proteomes" id="UP001652740">
    <property type="component" value="Unplaced"/>
</dbReference>
<keyword evidence="3" id="KW-1185">Reference proteome</keyword>
<keyword evidence="2" id="KW-0732">Signal</keyword>
<dbReference type="RefSeq" id="XP_031766257.1">
    <property type="nucleotide sequence ID" value="XM_031910397.2"/>
</dbReference>
<feature type="signal peptide" evidence="2">
    <location>
        <begin position="1"/>
        <end position="21"/>
    </location>
</feature>
<gene>
    <name evidence="4" type="primary">LOC113520848</name>
</gene>
<evidence type="ECO:0000313" key="4">
    <source>
        <dbReference type="RefSeq" id="XP_031766257.1"/>
    </source>
</evidence>
<feature type="compositionally biased region" description="Basic and acidic residues" evidence="1">
    <location>
        <begin position="437"/>
        <end position="456"/>
    </location>
</feature>
<feature type="compositionally biased region" description="Basic and acidic residues" evidence="1">
    <location>
        <begin position="150"/>
        <end position="183"/>
    </location>
</feature>
<reference evidence="4" key="1">
    <citation type="submission" date="2025-08" db="UniProtKB">
        <authorList>
            <consortium name="RefSeq"/>
        </authorList>
    </citation>
    <scope>IDENTIFICATION</scope>
    <source>
        <tissue evidence="4">Whole larvae</tissue>
    </source>
</reference>
<dbReference type="InParanoid" id="A0A6J3C0S1"/>
<proteinExistence type="predicted"/>
<feature type="region of interest" description="Disordered" evidence="1">
    <location>
        <begin position="83"/>
        <end position="183"/>
    </location>
</feature>
<dbReference type="OrthoDB" id="1304387at2759"/>
<protein>
    <submittedName>
        <fullName evidence="4">Uncharacterized protein LOC113520848 isoform X1</fullName>
    </submittedName>
</protein>